<evidence type="ECO:0000313" key="1">
    <source>
        <dbReference type="EMBL" id="RTQ80344.1"/>
    </source>
</evidence>
<organism evidence="1 2">
    <name type="scientific">Acinetobacter baumannii</name>
    <dbReference type="NCBI Taxonomy" id="470"/>
    <lineage>
        <taxon>Bacteria</taxon>
        <taxon>Pseudomonadati</taxon>
        <taxon>Pseudomonadota</taxon>
        <taxon>Gammaproteobacteria</taxon>
        <taxon>Moraxellales</taxon>
        <taxon>Moraxellaceae</taxon>
        <taxon>Acinetobacter</taxon>
        <taxon>Acinetobacter calcoaceticus/baumannii complex</taxon>
    </lineage>
</organism>
<dbReference type="PANTHER" id="PTHR11102:SF160">
    <property type="entry name" value="ERAD-ASSOCIATED E3 UBIQUITIN-PROTEIN LIGASE COMPONENT HRD3"/>
    <property type="match status" value="1"/>
</dbReference>
<accession>A0AAQ1ARW1</accession>
<protein>
    <submittedName>
        <fullName evidence="1">Sel1 repeat family protein</fullName>
    </submittedName>
</protein>
<dbReference type="InterPro" id="IPR011990">
    <property type="entry name" value="TPR-like_helical_dom_sf"/>
</dbReference>
<proteinExistence type="predicted"/>
<dbReference type="PROSITE" id="PS51257">
    <property type="entry name" value="PROKAR_LIPOPROTEIN"/>
    <property type="match status" value="1"/>
</dbReference>
<name>A0AAQ1ARW1_ACIBA</name>
<dbReference type="InterPro" id="IPR006597">
    <property type="entry name" value="Sel1-like"/>
</dbReference>
<dbReference type="SUPFAM" id="SSF81901">
    <property type="entry name" value="HCP-like"/>
    <property type="match status" value="2"/>
</dbReference>
<reference evidence="1 2" key="1">
    <citation type="submission" date="2018-12" db="EMBL/GenBank/DDBJ databases">
        <title>Draft Genome Sequences Human Pathogenic Acinetobacter baumannii Strains.</title>
        <authorList>
            <person name="Madhi M."/>
            <person name="Ronco T."/>
            <person name="Olsen R.H."/>
            <person name="Hassani A."/>
        </authorList>
    </citation>
    <scope>NUCLEOTIDE SEQUENCE [LARGE SCALE GENOMIC DNA]</scope>
    <source>
        <strain evidence="1 2">AB3</strain>
    </source>
</reference>
<dbReference type="Pfam" id="PF08238">
    <property type="entry name" value="Sel1"/>
    <property type="match status" value="5"/>
</dbReference>
<dbReference type="Proteomes" id="UP000268239">
    <property type="component" value="Unassembled WGS sequence"/>
</dbReference>
<sequence>MKFFLLIFIFSTLTLVGCDSSNIKVKSSNSELSKYQKDAENGDPVAQYNMGVIYQQDLNSEKVDLDKAVYWFEKAAEQGEEEAQANLGIIYYTEGTKYTNIPKALDIFSELSIKDNRVALNFLGRMYKDGVGVKQDNNKAFNLFNRAALLGDLSAQFNLGNMYFNGEGTPLDYEKAAYWYNKAIIKGKDGDAAKILAGMYYEGRGVEKNINKSIELLQIAADQGDQEAAKNIEIIKKNASVIKNILN</sequence>
<gene>
    <name evidence="1" type="ORF">EJ062_10495</name>
</gene>
<evidence type="ECO:0000313" key="2">
    <source>
        <dbReference type="Proteomes" id="UP000268239"/>
    </source>
</evidence>
<comment type="caution">
    <text evidence="1">The sequence shown here is derived from an EMBL/GenBank/DDBJ whole genome shotgun (WGS) entry which is preliminary data.</text>
</comment>
<dbReference type="Gene3D" id="1.25.40.10">
    <property type="entry name" value="Tetratricopeptide repeat domain"/>
    <property type="match status" value="2"/>
</dbReference>
<dbReference type="InterPro" id="IPR050767">
    <property type="entry name" value="Sel1_AlgK"/>
</dbReference>
<dbReference type="AlphaFoldDB" id="A0AAQ1ARW1"/>
<dbReference type="SMART" id="SM00671">
    <property type="entry name" value="SEL1"/>
    <property type="match status" value="5"/>
</dbReference>
<dbReference type="EMBL" id="RXLU01000056">
    <property type="protein sequence ID" value="RTQ80344.1"/>
    <property type="molecule type" value="Genomic_DNA"/>
</dbReference>
<dbReference type="PANTHER" id="PTHR11102">
    <property type="entry name" value="SEL-1-LIKE PROTEIN"/>
    <property type="match status" value="1"/>
</dbReference>
<dbReference type="RefSeq" id="WP_000667776.1">
    <property type="nucleotide sequence ID" value="NZ_JARVYN010000006.1"/>
</dbReference>